<gene>
    <name evidence="1" type="ORF">Plil01_001036000</name>
</gene>
<comment type="caution">
    <text evidence="1">The sequence shown here is derived from an EMBL/GenBank/DDBJ whole genome shotgun (WGS) entry which is preliminary data.</text>
</comment>
<protein>
    <submittedName>
        <fullName evidence="1">Unnamed protein product</fullName>
    </submittedName>
</protein>
<reference evidence="1" key="1">
    <citation type="submission" date="2023-04" db="EMBL/GenBank/DDBJ databases">
        <title>Phytophthora lilii NBRC 32176.</title>
        <authorList>
            <person name="Ichikawa N."/>
            <person name="Sato H."/>
            <person name="Tonouchi N."/>
        </authorList>
    </citation>
    <scope>NUCLEOTIDE SEQUENCE</scope>
    <source>
        <strain evidence="1">NBRC 32176</strain>
    </source>
</reference>
<dbReference type="Proteomes" id="UP001165083">
    <property type="component" value="Unassembled WGS sequence"/>
</dbReference>
<accession>A0A9W6TYP2</accession>
<proteinExistence type="predicted"/>
<sequence length="136" mass="15916">MQGFNEAMKGGEKSVRNERGIRARGVSNAYKVQMAGKDMEPRNFVAVQSWGYRQRKKRGESQQIRWTHQLLNRIHQLAKKNKTRLEMAEAMSTELDRDVSRDPIRYALSRGSCAKDGQAKTPWSKEEKPFYWKRQI</sequence>
<evidence type="ECO:0000313" key="2">
    <source>
        <dbReference type="Proteomes" id="UP001165083"/>
    </source>
</evidence>
<dbReference type="EMBL" id="BSXW01000543">
    <property type="protein sequence ID" value="GMF25172.1"/>
    <property type="molecule type" value="Genomic_DNA"/>
</dbReference>
<evidence type="ECO:0000313" key="1">
    <source>
        <dbReference type="EMBL" id="GMF25172.1"/>
    </source>
</evidence>
<name>A0A9W6TYP2_9STRA</name>
<organism evidence="1 2">
    <name type="scientific">Phytophthora lilii</name>
    <dbReference type="NCBI Taxonomy" id="2077276"/>
    <lineage>
        <taxon>Eukaryota</taxon>
        <taxon>Sar</taxon>
        <taxon>Stramenopiles</taxon>
        <taxon>Oomycota</taxon>
        <taxon>Peronosporomycetes</taxon>
        <taxon>Peronosporales</taxon>
        <taxon>Peronosporaceae</taxon>
        <taxon>Phytophthora</taxon>
    </lineage>
</organism>
<dbReference type="AlphaFoldDB" id="A0A9W6TYP2"/>
<keyword evidence="2" id="KW-1185">Reference proteome</keyword>